<proteinExistence type="predicted"/>
<keyword evidence="10" id="KW-1185">Reference proteome</keyword>
<dbReference type="PROSITE" id="PS50109">
    <property type="entry name" value="HIS_KIN"/>
    <property type="match status" value="1"/>
</dbReference>
<dbReference type="InterPro" id="IPR013655">
    <property type="entry name" value="PAS_fold_3"/>
</dbReference>
<dbReference type="FunFam" id="3.30.565.10:FF:000006">
    <property type="entry name" value="Sensor histidine kinase WalK"/>
    <property type="match status" value="1"/>
</dbReference>
<name>A0A0L8ANE5_9BACT</name>
<protein>
    <recommendedName>
        <fullName evidence="2">histidine kinase</fullName>
        <ecNumber evidence="2">2.7.13.3</ecNumber>
    </recommendedName>
</protein>
<evidence type="ECO:0000256" key="2">
    <source>
        <dbReference type="ARBA" id="ARBA00012438"/>
    </source>
</evidence>
<comment type="catalytic activity">
    <reaction evidence="1">
        <text>ATP + protein L-histidine = ADP + protein N-phospho-L-histidine.</text>
        <dbReference type="EC" id="2.7.13.3"/>
    </reaction>
</comment>
<dbReference type="CDD" id="cd00082">
    <property type="entry name" value="HisKA"/>
    <property type="match status" value="1"/>
</dbReference>
<dbReference type="InterPro" id="IPR036890">
    <property type="entry name" value="HATPase_C_sf"/>
</dbReference>
<evidence type="ECO:0000259" key="7">
    <source>
        <dbReference type="PROSITE" id="PS50112"/>
    </source>
</evidence>
<gene>
    <name evidence="9" type="ORF">OB69_05160</name>
</gene>
<keyword evidence="3" id="KW-0597">Phosphoprotein</keyword>
<dbReference type="Pfam" id="PF08448">
    <property type="entry name" value="PAS_4"/>
    <property type="match status" value="1"/>
</dbReference>
<dbReference type="SMART" id="SM00091">
    <property type="entry name" value="PAS"/>
    <property type="match status" value="3"/>
</dbReference>
<evidence type="ECO:0000256" key="3">
    <source>
        <dbReference type="ARBA" id="ARBA00022553"/>
    </source>
</evidence>
<dbReference type="OrthoDB" id="9124519at2"/>
<dbReference type="SUPFAM" id="SSF55785">
    <property type="entry name" value="PYP-like sensor domain (PAS domain)"/>
    <property type="match status" value="3"/>
</dbReference>
<keyword evidence="5" id="KW-0418">Kinase</keyword>
<dbReference type="Pfam" id="PF08447">
    <property type="entry name" value="PAS_3"/>
    <property type="match status" value="1"/>
</dbReference>
<dbReference type="PROSITE" id="PS50113">
    <property type="entry name" value="PAC"/>
    <property type="match status" value="1"/>
</dbReference>
<dbReference type="PRINTS" id="PR00344">
    <property type="entry name" value="BCTRLSENSOR"/>
</dbReference>
<dbReference type="PANTHER" id="PTHR43304:SF1">
    <property type="entry name" value="PAC DOMAIN-CONTAINING PROTEIN"/>
    <property type="match status" value="1"/>
</dbReference>
<dbReference type="InterPro" id="IPR003661">
    <property type="entry name" value="HisK_dim/P_dom"/>
</dbReference>
<dbReference type="SMART" id="SM00387">
    <property type="entry name" value="HATPase_c"/>
    <property type="match status" value="1"/>
</dbReference>
<dbReference type="CDD" id="cd00130">
    <property type="entry name" value="PAS"/>
    <property type="match status" value="2"/>
</dbReference>
<dbReference type="SUPFAM" id="SSF47384">
    <property type="entry name" value="Homodimeric domain of signal transducing histidine kinase"/>
    <property type="match status" value="1"/>
</dbReference>
<accession>A0A0L8ANE5</accession>
<feature type="domain" description="PAS" evidence="7">
    <location>
        <begin position="1"/>
        <end position="71"/>
    </location>
</feature>
<keyword evidence="4" id="KW-0808">Transferase</keyword>
<feature type="domain" description="Histidine kinase" evidence="6">
    <location>
        <begin position="400"/>
        <end position="613"/>
    </location>
</feature>
<dbReference type="InterPro" id="IPR003594">
    <property type="entry name" value="HATPase_dom"/>
</dbReference>
<dbReference type="Gene3D" id="3.30.450.20">
    <property type="entry name" value="PAS domain"/>
    <property type="match status" value="3"/>
</dbReference>
<evidence type="ECO:0000256" key="5">
    <source>
        <dbReference type="ARBA" id="ARBA00022777"/>
    </source>
</evidence>
<dbReference type="Gene3D" id="3.30.565.10">
    <property type="entry name" value="Histidine kinase-like ATPase, C-terminal domain"/>
    <property type="match status" value="1"/>
</dbReference>
<evidence type="ECO:0000256" key="1">
    <source>
        <dbReference type="ARBA" id="ARBA00000085"/>
    </source>
</evidence>
<feature type="domain" description="PAC" evidence="8">
    <location>
        <begin position="75"/>
        <end position="126"/>
    </location>
</feature>
<evidence type="ECO:0000259" key="8">
    <source>
        <dbReference type="PROSITE" id="PS50113"/>
    </source>
</evidence>
<dbReference type="InterPro" id="IPR013656">
    <property type="entry name" value="PAS_4"/>
</dbReference>
<dbReference type="SUPFAM" id="SSF55874">
    <property type="entry name" value="ATPase domain of HSP90 chaperone/DNA topoisomerase II/histidine kinase"/>
    <property type="match status" value="1"/>
</dbReference>
<dbReference type="InterPro" id="IPR000700">
    <property type="entry name" value="PAS-assoc_C"/>
</dbReference>
<dbReference type="InterPro" id="IPR004358">
    <property type="entry name" value="Sig_transdc_His_kin-like_C"/>
</dbReference>
<dbReference type="InterPro" id="IPR000014">
    <property type="entry name" value="PAS"/>
</dbReference>
<dbReference type="InterPro" id="IPR036097">
    <property type="entry name" value="HisK_dim/P_sf"/>
</dbReference>
<dbReference type="EC" id="2.7.13.3" evidence="2"/>
<dbReference type="EMBL" id="JSVA01000006">
    <property type="protein sequence ID" value="KOF03682.1"/>
    <property type="molecule type" value="Genomic_DNA"/>
</dbReference>
<dbReference type="PANTHER" id="PTHR43304">
    <property type="entry name" value="PHYTOCHROME-LIKE PROTEIN CPH1"/>
    <property type="match status" value="1"/>
</dbReference>
<evidence type="ECO:0000313" key="10">
    <source>
        <dbReference type="Proteomes" id="UP000036908"/>
    </source>
</evidence>
<dbReference type="RefSeq" id="WP_053222635.1">
    <property type="nucleotide sequence ID" value="NZ_JSVA01000006.1"/>
</dbReference>
<dbReference type="SMART" id="SM00388">
    <property type="entry name" value="HisKA"/>
    <property type="match status" value="1"/>
</dbReference>
<sequence length="613" mass="70584">MKVIFNQIFNNPVIGIALINSEGKIIKANKTFSSLLGYANEELVEMNFAQITHPEDIKYNKELLNSLIRGEIDQYKTSKRYITKSGKVLWAELSVFMGEKMDGQKTVISFVKDVSEAKLLQDEIKDQQTKIQGIFDNTFQFIGLMKTDGTLIEVNKAITRFSGKTRDELIGKKIWEISDLYQEEEDRTNLISSVQKAAKGEFIRFDAHVIGANVRETVDFSIRPILNEKGEVTLLIPEGRLITDRYQLQHKLKSKTRLLETTEQLSKVGSWEWFVSTDDLYWSKGTYDLFEREYNPDKILTVQNYIDYIHADDLKRIQKAIEKTVTNGVDFNVEHKIKIGEKVKHIHVKGECVFDKSGNVIVVRGAVKDHTLDIQIQESMMLYNELLEKKNDELKQFAYVASHDLQEPLRTITSFIQLLRMEIGEVDENCEKYLEIIEKGAGRMKGLISDLLSFSRLENNDLIIEMTDLDAMFRELEQDLATSINESKVNITTKNKLPTLQCDSRRINILFQNLISNAIKFKKTNSTPEIRIDWKLNEGVYLFEISDNGIGIDPEYHESIFEPFRRLHSRVQYEGNGIGLALCKRVVNQHNGQIWIDSEKGVGTTFYFTIPKA</sequence>
<dbReference type="Gene3D" id="1.10.287.130">
    <property type="match status" value="1"/>
</dbReference>
<evidence type="ECO:0000259" key="6">
    <source>
        <dbReference type="PROSITE" id="PS50109"/>
    </source>
</evidence>
<dbReference type="PROSITE" id="PS50112">
    <property type="entry name" value="PAS"/>
    <property type="match status" value="2"/>
</dbReference>
<dbReference type="PATRIC" id="fig|1566026.4.peg.2856"/>
<reference evidence="10" key="1">
    <citation type="submission" date="2014-11" db="EMBL/GenBank/DDBJ databases">
        <title>Genome sequencing of Roseivirga sp. D-25.</title>
        <authorList>
            <person name="Selvaratnam C."/>
            <person name="Thevarajoo S."/>
            <person name="Goh K.M."/>
            <person name="Eee R."/>
            <person name="Chan K.-G."/>
            <person name="Chong C.S."/>
        </authorList>
    </citation>
    <scope>NUCLEOTIDE SEQUENCE [LARGE SCALE GENOMIC DNA]</scope>
    <source>
        <strain evidence="10">D-25</strain>
    </source>
</reference>
<dbReference type="InterPro" id="IPR052162">
    <property type="entry name" value="Sensor_kinase/Photoreceptor"/>
</dbReference>
<dbReference type="Pfam" id="PF00512">
    <property type="entry name" value="HisKA"/>
    <property type="match status" value="1"/>
</dbReference>
<organism evidence="9 10">
    <name type="scientific">Roseivirga seohaensis subsp. aquiponti</name>
    <dbReference type="NCBI Taxonomy" id="1566026"/>
    <lineage>
        <taxon>Bacteria</taxon>
        <taxon>Pseudomonadati</taxon>
        <taxon>Bacteroidota</taxon>
        <taxon>Cytophagia</taxon>
        <taxon>Cytophagales</taxon>
        <taxon>Roseivirgaceae</taxon>
        <taxon>Roseivirga</taxon>
    </lineage>
</organism>
<evidence type="ECO:0000313" key="9">
    <source>
        <dbReference type="EMBL" id="KOF03682.1"/>
    </source>
</evidence>
<evidence type="ECO:0000256" key="4">
    <source>
        <dbReference type="ARBA" id="ARBA00022679"/>
    </source>
</evidence>
<dbReference type="Proteomes" id="UP000036908">
    <property type="component" value="Unassembled WGS sequence"/>
</dbReference>
<feature type="domain" description="PAS" evidence="7">
    <location>
        <begin position="127"/>
        <end position="201"/>
    </location>
</feature>
<dbReference type="InterPro" id="IPR005467">
    <property type="entry name" value="His_kinase_dom"/>
</dbReference>
<dbReference type="NCBIfam" id="TIGR00229">
    <property type="entry name" value="sensory_box"/>
    <property type="match status" value="2"/>
</dbReference>
<dbReference type="Pfam" id="PF02518">
    <property type="entry name" value="HATPase_c"/>
    <property type="match status" value="1"/>
</dbReference>
<comment type="caution">
    <text evidence="9">The sequence shown here is derived from an EMBL/GenBank/DDBJ whole genome shotgun (WGS) entry which is preliminary data.</text>
</comment>
<dbReference type="AlphaFoldDB" id="A0A0L8ANE5"/>
<dbReference type="InterPro" id="IPR035965">
    <property type="entry name" value="PAS-like_dom_sf"/>
</dbReference>
<dbReference type="GO" id="GO:0000155">
    <property type="term" value="F:phosphorelay sensor kinase activity"/>
    <property type="evidence" value="ECO:0007669"/>
    <property type="project" value="InterPro"/>
</dbReference>
<dbReference type="Pfam" id="PF13426">
    <property type="entry name" value="PAS_9"/>
    <property type="match status" value="1"/>
</dbReference>